<evidence type="ECO:0000256" key="2">
    <source>
        <dbReference type="ARBA" id="ARBA00022692"/>
    </source>
</evidence>
<protein>
    <submittedName>
        <fullName evidence="6">RTA-like protein</fullName>
    </submittedName>
</protein>
<feature type="transmembrane region" description="Helical" evidence="5">
    <location>
        <begin position="114"/>
        <end position="137"/>
    </location>
</feature>
<dbReference type="PANTHER" id="PTHR31465:SF1">
    <property type="entry name" value="PROTEIN RTA1-RELATED"/>
    <property type="match status" value="1"/>
</dbReference>
<dbReference type="GO" id="GO:0016020">
    <property type="term" value="C:membrane"/>
    <property type="evidence" value="ECO:0007669"/>
    <property type="project" value="UniProtKB-SubCell"/>
</dbReference>
<feature type="transmembrane region" description="Helical" evidence="5">
    <location>
        <begin position="149"/>
        <end position="177"/>
    </location>
</feature>
<evidence type="ECO:0000256" key="1">
    <source>
        <dbReference type="ARBA" id="ARBA00004141"/>
    </source>
</evidence>
<evidence type="ECO:0000313" key="6">
    <source>
        <dbReference type="EMBL" id="KAJ5490974.1"/>
    </source>
</evidence>
<dbReference type="RefSeq" id="XP_056792103.1">
    <property type="nucleotide sequence ID" value="XM_056932144.1"/>
</dbReference>
<feature type="transmembrane region" description="Helical" evidence="5">
    <location>
        <begin position="12"/>
        <end position="32"/>
    </location>
</feature>
<organism evidence="6 7">
    <name type="scientific">Penicillium diatomitis</name>
    <dbReference type="NCBI Taxonomy" id="2819901"/>
    <lineage>
        <taxon>Eukaryota</taxon>
        <taxon>Fungi</taxon>
        <taxon>Dikarya</taxon>
        <taxon>Ascomycota</taxon>
        <taxon>Pezizomycotina</taxon>
        <taxon>Eurotiomycetes</taxon>
        <taxon>Eurotiomycetidae</taxon>
        <taxon>Eurotiales</taxon>
        <taxon>Aspergillaceae</taxon>
        <taxon>Penicillium</taxon>
    </lineage>
</organism>
<feature type="transmembrane region" description="Helical" evidence="5">
    <location>
        <begin position="69"/>
        <end position="94"/>
    </location>
</feature>
<comment type="caution">
    <text evidence="6">The sequence shown here is derived from an EMBL/GenBank/DDBJ whole genome shotgun (WGS) entry which is preliminary data.</text>
</comment>
<comment type="subcellular location">
    <subcellularLocation>
        <location evidence="1">Membrane</location>
        <topology evidence="1">Multi-pass membrane protein</topology>
    </subcellularLocation>
</comment>
<keyword evidence="2 5" id="KW-0812">Transmembrane</keyword>
<accession>A0A9W9XEU7</accession>
<dbReference type="InterPro" id="IPR007568">
    <property type="entry name" value="RTA1"/>
</dbReference>
<reference evidence="6" key="1">
    <citation type="submission" date="2022-12" db="EMBL/GenBank/DDBJ databases">
        <authorList>
            <person name="Petersen C."/>
        </authorList>
    </citation>
    <scope>NUCLEOTIDE SEQUENCE</scope>
    <source>
        <strain evidence="6">IBT 30728</strain>
    </source>
</reference>
<dbReference type="EMBL" id="JAPWDQ010000003">
    <property type="protein sequence ID" value="KAJ5490974.1"/>
    <property type="molecule type" value="Genomic_DNA"/>
</dbReference>
<sequence>MSPDNLYGYTPSIPAAVIFAVLFCGTTLAHLIQMMKFQCWYFLPFTTGGIFQIVGYVCRVVAHYHLSSIPIYAMQSVLILLAPPLYAASIYMVLGRSIVHLHAEKSSLIPVRWLTKIFVSGDVFSFLLQSAGGGLMATGKESSYNTGSYVVIGGLVVQLIFFGVFVMVAACFHYRMLREIGQKTEEDRQRRESVRRRSSCVAVLWTLYTVSALILARSVFRLVEYKTGYNGYIMTHEVFGYIFDSLLMFLVMIVMNLYHPAAIIGTGKEDAELQAQRNGNVWL</sequence>
<feature type="transmembrane region" description="Helical" evidence="5">
    <location>
        <begin position="238"/>
        <end position="258"/>
    </location>
</feature>
<dbReference type="PANTHER" id="PTHR31465">
    <property type="entry name" value="PROTEIN RTA1-RELATED"/>
    <property type="match status" value="1"/>
</dbReference>
<evidence type="ECO:0000313" key="7">
    <source>
        <dbReference type="Proteomes" id="UP001148312"/>
    </source>
</evidence>
<feature type="transmembrane region" description="Helical" evidence="5">
    <location>
        <begin position="198"/>
        <end position="218"/>
    </location>
</feature>
<reference evidence="6" key="2">
    <citation type="journal article" date="2023" name="IMA Fungus">
        <title>Comparative genomic study of the Penicillium genus elucidates a diverse pangenome and 15 lateral gene transfer events.</title>
        <authorList>
            <person name="Petersen C."/>
            <person name="Sorensen T."/>
            <person name="Nielsen M.R."/>
            <person name="Sondergaard T.E."/>
            <person name="Sorensen J.L."/>
            <person name="Fitzpatrick D.A."/>
            <person name="Frisvad J.C."/>
            <person name="Nielsen K.L."/>
        </authorList>
    </citation>
    <scope>NUCLEOTIDE SEQUENCE</scope>
    <source>
        <strain evidence="6">IBT 30728</strain>
    </source>
</reference>
<evidence type="ECO:0000256" key="5">
    <source>
        <dbReference type="SAM" id="Phobius"/>
    </source>
</evidence>
<evidence type="ECO:0000256" key="4">
    <source>
        <dbReference type="ARBA" id="ARBA00023136"/>
    </source>
</evidence>
<dbReference type="GeneID" id="81622393"/>
<dbReference type="Pfam" id="PF04479">
    <property type="entry name" value="RTA1"/>
    <property type="match status" value="1"/>
</dbReference>
<keyword evidence="7" id="KW-1185">Reference proteome</keyword>
<name>A0A9W9XEU7_9EURO</name>
<keyword evidence="3 5" id="KW-1133">Transmembrane helix</keyword>
<keyword evidence="4 5" id="KW-0472">Membrane</keyword>
<feature type="transmembrane region" description="Helical" evidence="5">
    <location>
        <begin position="39"/>
        <end position="57"/>
    </location>
</feature>
<evidence type="ECO:0000256" key="3">
    <source>
        <dbReference type="ARBA" id="ARBA00022989"/>
    </source>
</evidence>
<gene>
    <name evidence="6" type="ORF">N7539_002541</name>
</gene>
<dbReference type="Proteomes" id="UP001148312">
    <property type="component" value="Unassembled WGS sequence"/>
</dbReference>
<dbReference type="AlphaFoldDB" id="A0A9W9XEU7"/>
<proteinExistence type="predicted"/>